<evidence type="ECO:0000256" key="2">
    <source>
        <dbReference type="ARBA" id="ARBA00022692"/>
    </source>
</evidence>
<evidence type="ECO:0000256" key="3">
    <source>
        <dbReference type="ARBA" id="ARBA00022989"/>
    </source>
</evidence>
<proteinExistence type="inferred from homology"/>
<organism evidence="8 9">
    <name type="scientific">Amylocarpus encephaloides</name>
    <dbReference type="NCBI Taxonomy" id="45428"/>
    <lineage>
        <taxon>Eukaryota</taxon>
        <taxon>Fungi</taxon>
        <taxon>Dikarya</taxon>
        <taxon>Ascomycota</taxon>
        <taxon>Pezizomycotina</taxon>
        <taxon>Leotiomycetes</taxon>
        <taxon>Helotiales</taxon>
        <taxon>Helotiales incertae sedis</taxon>
        <taxon>Amylocarpus</taxon>
    </lineage>
</organism>
<sequence length="334" mass="37385">LCEPYPNPSRSRWFQMIAVEMIALTLPFIFFRIYSRFLIAHRYDWDEYAFLISSVSATRWLLNSRLVSSLGFGTHYWDIGLSDVARIGIASSLFYVGQLHYVFVQILSKAAIVLFFLRVFTLEKWIRIIGKIILILLCIKLPVFLLVVIFQCKPIVSTWDRSVPGHCVNIKVMSLLAGGLCILEDMIILELPIPSIRSLNIGTGKKATTIMMFSIGIIATIISSVRIKFLLDFGARVDTTWEDVDAFAWSVIENSLTLICACLPALRPTFCLLLPRIFGVFNKSDGNVHTPQKTLISKYKASIPLGDAGIPVAERRQNGGMDVEAGETGVEGET</sequence>
<gene>
    <name evidence="8" type="ORF">BJ875DRAFT_388542</name>
</gene>
<dbReference type="AlphaFoldDB" id="A0A9P7Y838"/>
<dbReference type="Pfam" id="PF20684">
    <property type="entry name" value="Fung_rhodopsin"/>
    <property type="match status" value="1"/>
</dbReference>
<keyword evidence="3 6" id="KW-1133">Transmembrane helix</keyword>
<evidence type="ECO:0000256" key="5">
    <source>
        <dbReference type="ARBA" id="ARBA00038359"/>
    </source>
</evidence>
<feature type="transmembrane region" description="Helical" evidence="6">
    <location>
        <begin position="132"/>
        <end position="150"/>
    </location>
</feature>
<name>A0A9P7Y838_9HELO</name>
<feature type="non-terminal residue" evidence="8">
    <location>
        <position position="1"/>
    </location>
</feature>
<feature type="transmembrane region" description="Helical" evidence="6">
    <location>
        <begin position="210"/>
        <end position="227"/>
    </location>
</feature>
<evidence type="ECO:0000313" key="8">
    <source>
        <dbReference type="EMBL" id="KAG9228864.1"/>
    </source>
</evidence>
<dbReference type="OrthoDB" id="5342292at2759"/>
<dbReference type="PANTHER" id="PTHR33048">
    <property type="entry name" value="PTH11-LIKE INTEGRAL MEMBRANE PROTEIN (AFU_ORTHOLOGUE AFUA_5G11245)"/>
    <property type="match status" value="1"/>
</dbReference>
<dbReference type="PANTHER" id="PTHR33048:SF47">
    <property type="entry name" value="INTEGRAL MEMBRANE PROTEIN-RELATED"/>
    <property type="match status" value="1"/>
</dbReference>
<evidence type="ECO:0000313" key="9">
    <source>
        <dbReference type="Proteomes" id="UP000824998"/>
    </source>
</evidence>
<protein>
    <recommendedName>
        <fullName evidence="7">Rhodopsin domain-containing protein</fullName>
    </recommendedName>
</protein>
<dbReference type="Proteomes" id="UP000824998">
    <property type="component" value="Unassembled WGS sequence"/>
</dbReference>
<dbReference type="InterPro" id="IPR049326">
    <property type="entry name" value="Rhodopsin_dom_fungi"/>
</dbReference>
<keyword evidence="4 6" id="KW-0472">Membrane</keyword>
<dbReference type="EMBL" id="MU251850">
    <property type="protein sequence ID" value="KAG9228864.1"/>
    <property type="molecule type" value="Genomic_DNA"/>
</dbReference>
<evidence type="ECO:0000256" key="1">
    <source>
        <dbReference type="ARBA" id="ARBA00004141"/>
    </source>
</evidence>
<evidence type="ECO:0000256" key="6">
    <source>
        <dbReference type="SAM" id="Phobius"/>
    </source>
</evidence>
<dbReference type="InterPro" id="IPR052337">
    <property type="entry name" value="SAT4-like"/>
</dbReference>
<reference evidence="8" key="1">
    <citation type="journal article" date="2021" name="IMA Fungus">
        <title>Genomic characterization of three marine fungi, including Emericellopsis atlantica sp. nov. with signatures of a generalist lifestyle and marine biomass degradation.</title>
        <authorList>
            <person name="Hagestad O.C."/>
            <person name="Hou L."/>
            <person name="Andersen J.H."/>
            <person name="Hansen E.H."/>
            <person name="Altermark B."/>
            <person name="Li C."/>
            <person name="Kuhnert E."/>
            <person name="Cox R.J."/>
            <person name="Crous P.W."/>
            <person name="Spatafora J.W."/>
            <person name="Lail K."/>
            <person name="Amirebrahimi M."/>
            <person name="Lipzen A."/>
            <person name="Pangilinan J."/>
            <person name="Andreopoulos W."/>
            <person name="Hayes R.D."/>
            <person name="Ng V."/>
            <person name="Grigoriev I.V."/>
            <person name="Jackson S.A."/>
            <person name="Sutton T.D.S."/>
            <person name="Dobson A.D.W."/>
            <person name="Rama T."/>
        </authorList>
    </citation>
    <scope>NUCLEOTIDE SEQUENCE</scope>
    <source>
        <strain evidence="8">TRa018bII</strain>
    </source>
</reference>
<evidence type="ECO:0000259" key="7">
    <source>
        <dbReference type="Pfam" id="PF20684"/>
    </source>
</evidence>
<comment type="subcellular location">
    <subcellularLocation>
        <location evidence="1">Membrane</location>
        <topology evidence="1">Multi-pass membrane protein</topology>
    </subcellularLocation>
</comment>
<keyword evidence="9" id="KW-1185">Reference proteome</keyword>
<comment type="similarity">
    <text evidence="5">Belongs to the SAT4 family.</text>
</comment>
<accession>A0A9P7Y838</accession>
<feature type="transmembrane region" description="Helical" evidence="6">
    <location>
        <begin position="101"/>
        <end position="120"/>
    </location>
</feature>
<dbReference type="GO" id="GO:0016020">
    <property type="term" value="C:membrane"/>
    <property type="evidence" value="ECO:0007669"/>
    <property type="project" value="UniProtKB-SubCell"/>
</dbReference>
<keyword evidence="2 6" id="KW-0812">Transmembrane</keyword>
<feature type="transmembrane region" description="Helical" evidence="6">
    <location>
        <begin position="13"/>
        <end position="33"/>
    </location>
</feature>
<feature type="domain" description="Rhodopsin" evidence="7">
    <location>
        <begin position="31"/>
        <end position="270"/>
    </location>
</feature>
<comment type="caution">
    <text evidence="8">The sequence shown here is derived from an EMBL/GenBank/DDBJ whole genome shotgun (WGS) entry which is preliminary data.</text>
</comment>
<evidence type="ECO:0000256" key="4">
    <source>
        <dbReference type="ARBA" id="ARBA00023136"/>
    </source>
</evidence>